<accession>A0A5N3XPM4</accession>
<keyword evidence="3" id="KW-1185">Reference proteome</keyword>
<evidence type="ECO:0000313" key="3">
    <source>
        <dbReference type="Proteomes" id="UP000326062"/>
    </source>
</evidence>
<organism evidence="2 3">
    <name type="scientific">Muntiacus reevesi</name>
    <name type="common">Reeves' muntjac</name>
    <name type="synonym">Cervus reevesi</name>
    <dbReference type="NCBI Taxonomy" id="9886"/>
    <lineage>
        <taxon>Eukaryota</taxon>
        <taxon>Metazoa</taxon>
        <taxon>Chordata</taxon>
        <taxon>Craniata</taxon>
        <taxon>Vertebrata</taxon>
        <taxon>Euteleostomi</taxon>
        <taxon>Mammalia</taxon>
        <taxon>Eutheria</taxon>
        <taxon>Laurasiatheria</taxon>
        <taxon>Artiodactyla</taxon>
        <taxon>Ruminantia</taxon>
        <taxon>Pecora</taxon>
        <taxon>Cervidae</taxon>
        <taxon>Muntiacinae</taxon>
        <taxon>Muntiacus</taxon>
    </lineage>
</organism>
<reference evidence="2 3" key="1">
    <citation type="submission" date="2019-06" db="EMBL/GenBank/DDBJ databases">
        <title>Discovery of a novel chromosome fission-fusion reversal in muntjac.</title>
        <authorList>
            <person name="Mudd A.B."/>
            <person name="Bredeson J.V."/>
            <person name="Baum R."/>
            <person name="Hockemeyer D."/>
            <person name="Rokhsar D.S."/>
        </authorList>
    </citation>
    <scope>NUCLEOTIDE SEQUENCE [LARGE SCALE GENOMIC DNA]</scope>
    <source>
        <strain evidence="2">UCam_UCB_Mr</strain>
        <tissue evidence="2">Fibroblast cell line</tissue>
    </source>
</reference>
<protein>
    <submittedName>
        <fullName evidence="2">Uncharacterized protein</fullName>
    </submittedName>
</protein>
<name>A0A5N3XPM4_MUNRE</name>
<dbReference type="AlphaFoldDB" id="A0A5N3XPM4"/>
<dbReference type="Proteomes" id="UP000326062">
    <property type="component" value="Chromosome 8"/>
</dbReference>
<evidence type="ECO:0000256" key="1">
    <source>
        <dbReference type="SAM" id="Coils"/>
    </source>
</evidence>
<feature type="coiled-coil region" evidence="1">
    <location>
        <begin position="58"/>
        <end position="85"/>
    </location>
</feature>
<evidence type="ECO:0000313" key="2">
    <source>
        <dbReference type="EMBL" id="KAB0375192.1"/>
    </source>
</evidence>
<dbReference type="PANTHER" id="PTHR23313:SF0">
    <property type="entry name" value="TESTIS-EXPRESSED PROTEIN 9"/>
    <property type="match status" value="1"/>
</dbReference>
<proteinExistence type="predicted"/>
<gene>
    <name evidence="2" type="ORF">FD755_013684</name>
</gene>
<comment type="caution">
    <text evidence="2">The sequence shown here is derived from an EMBL/GenBank/DDBJ whole genome shotgun (WGS) entry which is preliminary data.</text>
</comment>
<dbReference type="EMBL" id="VCEB01000007">
    <property type="protein sequence ID" value="KAB0375192.1"/>
    <property type="molecule type" value="Genomic_DNA"/>
</dbReference>
<sequence>MESFSSTQAGTMIYVYQRAIESLKKGYFIQPERIVRKGSWEKELENKRRLQKQAVASQSAMEVRLNRALEEAEKYKLELSKLRQNNKSVTSFSEDQFSNI</sequence>
<keyword evidence="1" id="KW-0175">Coiled coil</keyword>
<dbReference type="PANTHER" id="PTHR23313">
    <property type="entry name" value="TSEC1-RELATED"/>
    <property type="match status" value="1"/>
</dbReference>